<reference evidence="1" key="2">
    <citation type="journal article" date="2015" name="Data Brief">
        <title>Shoot transcriptome of the giant reed, Arundo donax.</title>
        <authorList>
            <person name="Barrero R.A."/>
            <person name="Guerrero F.D."/>
            <person name="Moolhuijzen P."/>
            <person name="Goolsby J.A."/>
            <person name="Tidwell J."/>
            <person name="Bellgard S.E."/>
            <person name="Bellgard M.I."/>
        </authorList>
    </citation>
    <scope>NUCLEOTIDE SEQUENCE</scope>
    <source>
        <tissue evidence="1">Shoot tissue taken approximately 20 cm above the soil surface</tissue>
    </source>
</reference>
<accession>A0A0A9GW31</accession>
<proteinExistence type="predicted"/>
<sequence>MLKNAFRLCRVKNLLSIITENAYQCTTRLLWEYLKCLDCISMNIRTYAQTYGCVQPRMWTN</sequence>
<reference evidence="1" key="1">
    <citation type="submission" date="2014-09" db="EMBL/GenBank/DDBJ databases">
        <authorList>
            <person name="Magalhaes I.L.F."/>
            <person name="Oliveira U."/>
            <person name="Santos F.R."/>
            <person name="Vidigal T.H.D.A."/>
            <person name="Brescovit A.D."/>
            <person name="Santos A.J."/>
        </authorList>
    </citation>
    <scope>NUCLEOTIDE SEQUENCE</scope>
    <source>
        <tissue evidence="1">Shoot tissue taken approximately 20 cm above the soil surface</tissue>
    </source>
</reference>
<dbReference type="AlphaFoldDB" id="A0A0A9GW31"/>
<protein>
    <submittedName>
        <fullName evidence="1">Uncharacterized protein</fullName>
    </submittedName>
</protein>
<evidence type="ECO:0000313" key="1">
    <source>
        <dbReference type="EMBL" id="JAE24808.1"/>
    </source>
</evidence>
<organism evidence="1">
    <name type="scientific">Arundo donax</name>
    <name type="common">Giant reed</name>
    <name type="synonym">Donax arundinaceus</name>
    <dbReference type="NCBI Taxonomy" id="35708"/>
    <lineage>
        <taxon>Eukaryota</taxon>
        <taxon>Viridiplantae</taxon>
        <taxon>Streptophyta</taxon>
        <taxon>Embryophyta</taxon>
        <taxon>Tracheophyta</taxon>
        <taxon>Spermatophyta</taxon>
        <taxon>Magnoliopsida</taxon>
        <taxon>Liliopsida</taxon>
        <taxon>Poales</taxon>
        <taxon>Poaceae</taxon>
        <taxon>PACMAD clade</taxon>
        <taxon>Arundinoideae</taxon>
        <taxon>Arundineae</taxon>
        <taxon>Arundo</taxon>
    </lineage>
</organism>
<name>A0A0A9GW31_ARUDO</name>
<dbReference type="EMBL" id="GBRH01173088">
    <property type="protein sequence ID" value="JAE24808.1"/>
    <property type="molecule type" value="Transcribed_RNA"/>
</dbReference>